<accession>A0A0E9U0V3</accession>
<proteinExistence type="predicted"/>
<dbReference type="EMBL" id="GBXM01049038">
    <property type="protein sequence ID" value="JAH59539.1"/>
    <property type="molecule type" value="Transcribed_RNA"/>
</dbReference>
<dbReference type="AlphaFoldDB" id="A0A0E9U0V3"/>
<organism evidence="1">
    <name type="scientific">Anguilla anguilla</name>
    <name type="common">European freshwater eel</name>
    <name type="synonym">Muraena anguilla</name>
    <dbReference type="NCBI Taxonomy" id="7936"/>
    <lineage>
        <taxon>Eukaryota</taxon>
        <taxon>Metazoa</taxon>
        <taxon>Chordata</taxon>
        <taxon>Craniata</taxon>
        <taxon>Vertebrata</taxon>
        <taxon>Euteleostomi</taxon>
        <taxon>Actinopterygii</taxon>
        <taxon>Neopterygii</taxon>
        <taxon>Teleostei</taxon>
        <taxon>Anguilliformes</taxon>
        <taxon>Anguillidae</taxon>
        <taxon>Anguilla</taxon>
    </lineage>
</organism>
<evidence type="ECO:0000313" key="1">
    <source>
        <dbReference type="EMBL" id="JAH59539.1"/>
    </source>
</evidence>
<name>A0A0E9U0V3_ANGAN</name>
<reference evidence="1" key="1">
    <citation type="submission" date="2014-11" db="EMBL/GenBank/DDBJ databases">
        <authorList>
            <person name="Amaro Gonzalez C."/>
        </authorList>
    </citation>
    <scope>NUCLEOTIDE SEQUENCE</scope>
</reference>
<reference evidence="1" key="2">
    <citation type="journal article" date="2015" name="Fish Shellfish Immunol.">
        <title>Early steps in the European eel (Anguilla anguilla)-Vibrio vulnificus interaction in the gills: Role of the RtxA13 toxin.</title>
        <authorList>
            <person name="Callol A."/>
            <person name="Pajuelo D."/>
            <person name="Ebbesson L."/>
            <person name="Teles M."/>
            <person name="MacKenzie S."/>
            <person name="Amaro C."/>
        </authorList>
    </citation>
    <scope>NUCLEOTIDE SEQUENCE</scope>
</reference>
<protein>
    <submittedName>
        <fullName evidence="1">Uncharacterized protein</fullName>
    </submittedName>
</protein>
<sequence>MCIPKVIETTTKHRSDKVCDGPLALSVRACVKLNYILYPSR</sequence>